<protein>
    <recommendedName>
        <fullName evidence="3">Fibronectin type-III domain-containing protein</fullName>
    </recommendedName>
</protein>
<evidence type="ECO:0000313" key="1">
    <source>
        <dbReference type="EMBL" id="KKT71727.1"/>
    </source>
</evidence>
<name>A0A0G1LS73_9BACT</name>
<gene>
    <name evidence="1" type="ORF">UW68_C0057G0002</name>
</gene>
<dbReference type="InterPro" id="IPR013783">
    <property type="entry name" value="Ig-like_fold"/>
</dbReference>
<dbReference type="Gene3D" id="2.60.40.10">
    <property type="entry name" value="Immunoglobulins"/>
    <property type="match status" value="3"/>
</dbReference>
<dbReference type="STRING" id="1618384.UW68_C0057G0002"/>
<comment type="caution">
    <text evidence="1">The sequence shown here is derived from an EMBL/GenBank/DDBJ whole genome shotgun (WGS) entry which is preliminary data.</text>
</comment>
<evidence type="ECO:0000313" key="2">
    <source>
        <dbReference type="Proteomes" id="UP000034835"/>
    </source>
</evidence>
<organism evidence="1 2">
    <name type="scientific">Candidatus Collierbacteria bacterium GW2011_GWB1_44_6</name>
    <dbReference type="NCBI Taxonomy" id="1618384"/>
    <lineage>
        <taxon>Bacteria</taxon>
        <taxon>Candidatus Collieribacteriota</taxon>
    </lineage>
</organism>
<dbReference type="EMBL" id="LCJG01000057">
    <property type="protein sequence ID" value="KKT71727.1"/>
    <property type="molecule type" value="Genomic_DNA"/>
</dbReference>
<reference evidence="1 2" key="1">
    <citation type="journal article" date="2015" name="Nature">
        <title>rRNA introns, odd ribosomes, and small enigmatic genomes across a large radiation of phyla.</title>
        <authorList>
            <person name="Brown C.T."/>
            <person name="Hug L.A."/>
            <person name="Thomas B.C."/>
            <person name="Sharon I."/>
            <person name="Castelle C.J."/>
            <person name="Singh A."/>
            <person name="Wilkins M.J."/>
            <person name="Williams K.H."/>
            <person name="Banfield J.F."/>
        </authorList>
    </citation>
    <scope>NUCLEOTIDE SEQUENCE [LARGE SCALE GENOMIC DNA]</scope>
</reference>
<proteinExistence type="predicted"/>
<dbReference type="Proteomes" id="UP000034835">
    <property type="component" value="Unassembled WGS sequence"/>
</dbReference>
<accession>A0A0G1LS73</accession>
<evidence type="ECO:0008006" key="3">
    <source>
        <dbReference type="Google" id="ProtNLM"/>
    </source>
</evidence>
<sequence length="612" mass="66107">MSATLSAVTVDYTLNSAPGIPTLDSPANTATGQPLLAVLKTTGTDAQSDYLRYKIEICTNVDMTANCQTFNQVSSQTGWSGQNTQSNTAYTSGTQATYTLQTTLTGNTTYYWRSYAIDPSGTNSFGSTQATPYSFTTNVPPGTPTLDAPTNTAISQSTTPLLRTTATDTESDYLRYKIEICTNVGMSANCQTFNQVSSQTGWSGQNTQSNTAYTSGTQATYTVQTPLSVNTTYYWRSYAIDPAGSNIFGATQGTPFSFTTNQPPSVPVLDLPIDFDTGVLLSAVLKTTGTDVDSDYLRYKIDICTNVGMTANCQTFNQVSSQTGWSGQNTDSGLSYTSGTQATYTIQTPLIQNTTYFWRSYAIDPGGSNIFGATQGTPHSFTTNINPNVPSLDLPTDADTGLSITPILKTTGADLDTDYLRYKIQLCTNLSMTLNCQTFDQTSSQTGWSGQNTQSNTAYTSGTQASYTIQTALIPNITYFWRTYAIDPGGTNAFGSTQATPYSFTTIPNPTQASACLVEKNSFNTQIIVRWRDNSTAEAGYQIWKVTDGGTPEHLTPDLSPNVTEYTDTTVASNHTYGYLIRSFQYDGSNTLYSDWCPTATSNLSTGGFTIF</sequence>
<dbReference type="AlphaFoldDB" id="A0A0G1LS73"/>